<dbReference type="PANTHER" id="PTHR10996">
    <property type="entry name" value="2-HYDROXYACID DEHYDROGENASE-RELATED"/>
    <property type="match status" value="1"/>
</dbReference>
<proteinExistence type="inferred from homology"/>
<dbReference type="PROSITE" id="PS00670">
    <property type="entry name" value="D_2_HYDROXYACID_DH_2"/>
    <property type="match status" value="1"/>
</dbReference>
<evidence type="ECO:0000256" key="3">
    <source>
        <dbReference type="ARBA" id="ARBA00023027"/>
    </source>
</evidence>
<reference evidence="7 8" key="1">
    <citation type="journal article" date="2016" name="Nat. Commun.">
        <title>Thousands of microbial genomes shed light on interconnected biogeochemical processes in an aquifer system.</title>
        <authorList>
            <person name="Anantharaman K."/>
            <person name="Brown C.T."/>
            <person name="Hug L.A."/>
            <person name="Sharon I."/>
            <person name="Castelle C.J."/>
            <person name="Probst A.J."/>
            <person name="Thomas B.C."/>
            <person name="Singh A."/>
            <person name="Wilkins M.J."/>
            <person name="Karaoz U."/>
            <person name="Brodie E.L."/>
            <person name="Williams K.H."/>
            <person name="Hubbard S.S."/>
            <person name="Banfield J.F."/>
        </authorList>
    </citation>
    <scope>NUCLEOTIDE SEQUENCE [LARGE SCALE GENOMIC DNA]</scope>
</reference>
<evidence type="ECO:0000256" key="2">
    <source>
        <dbReference type="ARBA" id="ARBA00023002"/>
    </source>
</evidence>
<dbReference type="InterPro" id="IPR050223">
    <property type="entry name" value="D-isomer_2-hydroxyacid_DH"/>
</dbReference>
<dbReference type="PROSITE" id="PS00065">
    <property type="entry name" value="D_2_HYDROXYACID_DH_1"/>
    <property type="match status" value="1"/>
</dbReference>
<dbReference type="Proteomes" id="UP000177300">
    <property type="component" value="Unassembled WGS sequence"/>
</dbReference>
<dbReference type="GO" id="GO:0016618">
    <property type="term" value="F:hydroxypyruvate reductase [NAD(P)H] activity"/>
    <property type="evidence" value="ECO:0007669"/>
    <property type="project" value="TreeGrafter"/>
</dbReference>
<evidence type="ECO:0000259" key="6">
    <source>
        <dbReference type="Pfam" id="PF02826"/>
    </source>
</evidence>
<name>A0A1F5IBE7_9BACT</name>
<dbReference type="CDD" id="cd05301">
    <property type="entry name" value="GDH"/>
    <property type="match status" value="1"/>
</dbReference>
<dbReference type="InterPro" id="IPR006140">
    <property type="entry name" value="D-isomer_DH_NAD-bd"/>
</dbReference>
<keyword evidence="3" id="KW-0520">NAD</keyword>
<dbReference type="GO" id="GO:0005829">
    <property type="term" value="C:cytosol"/>
    <property type="evidence" value="ECO:0007669"/>
    <property type="project" value="TreeGrafter"/>
</dbReference>
<keyword evidence="2 4" id="KW-0560">Oxidoreductase</keyword>
<dbReference type="Pfam" id="PF00389">
    <property type="entry name" value="2-Hacid_dh"/>
    <property type="match status" value="1"/>
</dbReference>
<dbReference type="PANTHER" id="PTHR10996:SF283">
    <property type="entry name" value="GLYOXYLATE_HYDROXYPYRUVATE REDUCTASE B"/>
    <property type="match status" value="1"/>
</dbReference>
<dbReference type="SUPFAM" id="SSF51735">
    <property type="entry name" value="NAD(P)-binding Rossmann-fold domains"/>
    <property type="match status" value="1"/>
</dbReference>
<organism evidence="7 8">
    <name type="scientific">Candidatus Curtissbacteria bacterium RIFCSPLOWO2_12_FULL_38_9</name>
    <dbReference type="NCBI Taxonomy" id="1797735"/>
    <lineage>
        <taxon>Bacteria</taxon>
        <taxon>Candidatus Curtissiibacteriota</taxon>
    </lineage>
</organism>
<evidence type="ECO:0000256" key="1">
    <source>
        <dbReference type="ARBA" id="ARBA00005854"/>
    </source>
</evidence>
<dbReference type="Pfam" id="PF02826">
    <property type="entry name" value="2-Hacid_dh_C"/>
    <property type="match status" value="1"/>
</dbReference>
<accession>A0A1F5IBE7</accession>
<evidence type="ECO:0008006" key="9">
    <source>
        <dbReference type="Google" id="ProtNLM"/>
    </source>
</evidence>
<dbReference type="PROSITE" id="PS00671">
    <property type="entry name" value="D_2_HYDROXYACID_DH_3"/>
    <property type="match status" value="1"/>
</dbReference>
<sequence length="320" mass="35566">MPKVYVAGKIQDNGIELLKRKGFKVDLNLTDKDLTREELKDIFSKYDAVITMPTDNVDSDLLSSASKNLKVIANYAVGYDNIDERAAKKSDIVVCNTPGVANEAVAEHTFAMIFALNKQLKVADRFVREGNFKQWDPNAFLSHQLWGQTIGIIGLGRIGTFVGQIAFGGFKMHILYFDIARSEDFELLCEAEYTDMRSVLSLSDIVTLHVPLTADTRGMISTEELKLMKKTALLINTSRGPVIDEKALIWALKEKEIAGAGLDVYEHEPEVSAELIKMSNVILTPHTASATIETRERMSELVAQNIIDVFEGREPVGLVN</sequence>
<gene>
    <name evidence="7" type="ORF">A3G14_04865</name>
</gene>
<dbReference type="InterPro" id="IPR006139">
    <property type="entry name" value="D-isomer_2_OHA_DH_cat_dom"/>
</dbReference>
<feature type="domain" description="D-isomer specific 2-hydroxyacid dehydrogenase catalytic" evidence="5">
    <location>
        <begin position="5"/>
        <end position="320"/>
    </location>
</feature>
<comment type="similarity">
    <text evidence="1 4">Belongs to the D-isomer specific 2-hydroxyacid dehydrogenase family.</text>
</comment>
<dbReference type="InterPro" id="IPR029753">
    <property type="entry name" value="D-isomer_DH_CS"/>
</dbReference>
<evidence type="ECO:0000259" key="5">
    <source>
        <dbReference type="Pfam" id="PF00389"/>
    </source>
</evidence>
<dbReference type="FunFam" id="3.40.50.720:FF:000203">
    <property type="entry name" value="D-3-phosphoglycerate dehydrogenase (SerA)"/>
    <property type="match status" value="1"/>
</dbReference>
<dbReference type="GO" id="GO:0030267">
    <property type="term" value="F:glyoxylate reductase (NADPH) activity"/>
    <property type="evidence" value="ECO:0007669"/>
    <property type="project" value="TreeGrafter"/>
</dbReference>
<dbReference type="InterPro" id="IPR029752">
    <property type="entry name" value="D-isomer_DH_CS1"/>
</dbReference>
<evidence type="ECO:0000256" key="4">
    <source>
        <dbReference type="RuleBase" id="RU003719"/>
    </source>
</evidence>
<feature type="domain" description="D-isomer specific 2-hydroxyacid dehydrogenase NAD-binding" evidence="6">
    <location>
        <begin position="110"/>
        <end position="288"/>
    </location>
</feature>
<dbReference type="Gene3D" id="3.40.50.720">
    <property type="entry name" value="NAD(P)-binding Rossmann-like Domain"/>
    <property type="match status" value="2"/>
</dbReference>
<dbReference type="SUPFAM" id="SSF52283">
    <property type="entry name" value="Formate/glycerate dehydrogenase catalytic domain-like"/>
    <property type="match status" value="1"/>
</dbReference>
<dbReference type="InterPro" id="IPR036291">
    <property type="entry name" value="NAD(P)-bd_dom_sf"/>
</dbReference>
<evidence type="ECO:0000313" key="7">
    <source>
        <dbReference type="EMBL" id="OGE13675.1"/>
    </source>
</evidence>
<dbReference type="GO" id="GO:0051287">
    <property type="term" value="F:NAD binding"/>
    <property type="evidence" value="ECO:0007669"/>
    <property type="project" value="InterPro"/>
</dbReference>
<dbReference type="AlphaFoldDB" id="A0A1F5IBE7"/>
<evidence type="ECO:0000313" key="8">
    <source>
        <dbReference type="Proteomes" id="UP000177300"/>
    </source>
</evidence>
<dbReference type="EMBL" id="MFBY01000025">
    <property type="protein sequence ID" value="OGE13675.1"/>
    <property type="molecule type" value="Genomic_DNA"/>
</dbReference>
<comment type="caution">
    <text evidence="7">The sequence shown here is derived from an EMBL/GenBank/DDBJ whole genome shotgun (WGS) entry which is preliminary data.</text>
</comment>
<protein>
    <recommendedName>
        <fullName evidence="9">D-glycerate dehydrogenase</fullName>
    </recommendedName>
</protein>